<comment type="subcellular location">
    <subcellularLocation>
        <location evidence="1">Membrane</location>
        <topology evidence="1">Multi-pass membrane protein</topology>
    </subcellularLocation>
</comment>
<dbReference type="InterPro" id="IPR020846">
    <property type="entry name" value="MFS_dom"/>
</dbReference>
<gene>
    <name evidence="3" type="ORF">SS1G_02543</name>
</gene>
<sequence length="65" mass="6948">MLFGFRFLEGVWDSVVLTDSGGTITDIILQENRGPALSVGPIIGLVIGPVAGGFLAEANGWRWIF</sequence>
<accession>A7EB57</accession>
<dbReference type="InterPro" id="IPR036259">
    <property type="entry name" value="MFS_trans_sf"/>
</dbReference>
<dbReference type="FunFam" id="1.20.1720.10:FF:000134">
    <property type="match status" value="1"/>
</dbReference>
<dbReference type="Gene3D" id="1.20.1720.10">
    <property type="entry name" value="Multidrug resistance protein D"/>
    <property type="match status" value="1"/>
</dbReference>
<protein>
    <recommendedName>
        <fullName evidence="2">Major facilitator superfamily (MFS) profile domain-containing protein</fullName>
    </recommendedName>
</protein>
<dbReference type="EMBL" id="CH476623">
    <property type="protein sequence ID" value="EDN99685.1"/>
    <property type="molecule type" value="Genomic_DNA"/>
</dbReference>
<dbReference type="AlphaFoldDB" id="A7EB57"/>
<evidence type="ECO:0000313" key="3">
    <source>
        <dbReference type="EMBL" id="EDN99685.1"/>
    </source>
</evidence>
<evidence type="ECO:0000256" key="1">
    <source>
        <dbReference type="ARBA" id="ARBA00004141"/>
    </source>
</evidence>
<dbReference type="GeneID" id="5492407"/>
<dbReference type="Proteomes" id="UP000001312">
    <property type="component" value="Unassembled WGS sequence"/>
</dbReference>
<reference evidence="4" key="1">
    <citation type="journal article" date="2011" name="PLoS Genet.">
        <title>Genomic analysis of the necrotrophic fungal pathogens Sclerotinia sclerotiorum and Botrytis cinerea.</title>
        <authorList>
            <person name="Amselem J."/>
            <person name="Cuomo C.A."/>
            <person name="van Kan J.A."/>
            <person name="Viaud M."/>
            <person name="Benito E.P."/>
            <person name="Couloux A."/>
            <person name="Coutinho P.M."/>
            <person name="de Vries R.P."/>
            <person name="Dyer P.S."/>
            <person name="Fillinger S."/>
            <person name="Fournier E."/>
            <person name="Gout L."/>
            <person name="Hahn M."/>
            <person name="Kohn L."/>
            <person name="Lapalu N."/>
            <person name="Plummer K.M."/>
            <person name="Pradier J.M."/>
            <person name="Quevillon E."/>
            <person name="Sharon A."/>
            <person name="Simon A."/>
            <person name="ten Have A."/>
            <person name="Tudzynski B."/>
            <person name="Tudzynski P."/>
            <person name="Wincker P."/>
            <person name="Andrew M."/>
            <person name="Anthouard V."/>
            <person name="Beever R.E."/>
            <person name="Beffa R."/>
            <person name="Benoit I."/>
            <person name="Bouzid O."/>
            <person name="Brault B."/>
            <person name="Chen Z."/>
            <person name="Choquer M."/>
            <person name="Collemare J."/>
            <person name="Cotton P."/>
            <person name="Danchin E.G."/>
            <person name="Da Silva C."/>
            <person name="Gautier A."/>
            <person name="Giraud C."/>
            <person name="Giraud T."/>
            <person name="Gonzalez C."/>
            <person name="Grossetete S."/>
            <person name="Guldener U."/>
            <person name="Henrissat B."/>
            <person name="Howlett B.J."/>
            <person name="Kodira C."/>
            <person name="Kretschmer M."/>
            <person name="Lappartient A."/>
            <person name="Leroch M."/>
            <person name="Levis C."/>
            <person name="Mauceli E."/>
            <person name="Neuveglise C."/>
            <person name="Oeser B."/>
            <person name="Pearson M."/>
            <person name="Poulain J."/>
            <person name="Poussereau N."/>
            <person name="Quesneville H."/>
            <person name="Rascle C."/>
            <person name="Schumacher J."/>
            <person name="Segurens B."/>
            <person name="Sexton A."/>
            <person name="Silva E."/>
            <person name="Sirven C."/>
            <person name="Soanes D.M."/>
            <person name="Talbot N.J."/>
            <person name="Templeton M."/>
            <person name="Yandava C."/>
            <person name="Yarden O."/>
            <person name="Zeng Q."/>
            <person name="Rollins J.A."/>
            <person name="Lebrun M.H."/>
            <person name="Dickman M."/>
        </authorList>
    </citation>
    <scope>NUCLEOTIDE SEQUENCE [LARGE SCALE GENOMIC DNA]</scope>
    <source>
        <strain evidence="4">ATCC 18683 / 1980 / Ss-1</strain>
    </source>
</reference>
<dbReference type="GO" id="GO:0022857">
    <property type="term" value="F:transmembrane transporter activity"/>
    <property type="evidence" value="ECO:0007669"/>
    <property type="project" value="InterPro"/>
</dbReference>
<organism evidence="3 4">
    <name type="scientific">Sclerotinia sclerotiorum (strain ATCC 18683 / 1980 / Ss-1)</name>
    <name type="common">White mold</name>
    <name type="synonym">Whetzelinia sclerotiorum</name>
    <dbReference type="NCBI Taxonomy" id="665079"/>
    <lineage>
        <taxon>Eukaryota</taxon>
        <taxon>Fungi</taxon>
        <taxon>Dikarya</taxon>
        <taxon>Ascomycota</taxon>
        <taxon>Pezizomycotina</taxon>
        <taxon>Leotiomycetes</taxon>
        <taxon>Helotiales</taxon>
        <taxon>Sclerotiniaceae</taxon>
        <taxon>Sclerotinia</taxon>
    </lineage>
</organism>
<dbReference type="PROSITE" id="PS50850">
    <property type="entry name" value="MFS"/>
    <property type="match status" value="1"/>
</dbReference>
<proteinExistence type="predicted"/>
<name>A7EB57_SCLS1</name>
<dbReference type="OMA" id="MLIAFRC"/>
<dbReference type="SUPFAM" id="SSF103473">
    <property type="entry name" value="MFS general substrate transporter"/>
    <property type="match status" value="1"/>
</dbReference>
<evidence type="ECO:0000259" key="2">
    <source>
        <dbReference type="PROSITE" id="PS50850"/>
    </source>
</evidence>
<feature type="domain" description="Major facilitator superfamily (MFS) profile" evidence="2">
    <location>
        <begin position="1"/>
        <end position="65"/>
    </location>
</feature>
<dbReference type="GO" id="GO:0016020">
    <property type="term" value="C:membrane"/>
    <property type="evidence" value="ECO:0007669"/>
    <property type="project" value="UniProtKB-SubCell"/>
</dbReference>
<dbReference type="KEGG" id="ssl:SS1G_02543"/>
<dbReference type="InParanoid" id="A7EB57"/>
<dbReference type="RefSeq" id="XP_001596323.1">
    <property type="nucleotide sequence ID" value="XM_001596273.1"/>
</dbReference>
<keyword evidence="4" id="KW-1185">Reference proteome</keyword>
<evidence type="ECO:0000313" key="4">
    <source>
        <dbReference type="Proteomes" id="UP000001312"/>
    </source>
</evidence>
<dbReference type="HOGENOM" id="CLU_2851076_0_0_1"/>